<evidence type="ECO:0000256" key="10">
    <source>
        <dbReference type="ARBA" id="ARBA00023012"/>
    </source>
</evidence>
<feature type="transmembrane region" description="Helical" evidence="13">
    <location>
        <begin position="265"/>
        <end position="289"/>
    </location>
</feature>
<keyword evidence="11 13" id="KW-0472">Membrane</keyword>
<keyword evidence="6" id="KW-0808">Transferase</keyword>
<dbReference type="GO" id="GO:0005524">
    <property type="term" value="F:ATP binding"/>
    <property type="evidence" value="ECO:0007669"/>
    <property type="project" value="UniProtKB-KW"/>
</dbReference>
<evidence type="ECO:0000259" key="15">
    <source>
        <dbReference type="PROSITE" id="PS50112"/>
    </source>
</evidence>
<dbReference type="SUPFAM" id="SSF158472">
    <property type="entry name" value="HAMP domain-like"/>
    <property type="match status" value="1"/>
</dbReference>
<keyword evidence="12" id="KW-0175">Coiled coil</keyword>
<comment type="subcellular location">
    <subcellularLocation>
        <location evidence="2">Cell membrane</location>
        <topology evidence="2">Multi-pass membrane protein</topology>
    </subcellularLocation>
</comment>
<dbReference type="EC" id="2.7.13.3" evidence="3"/>
<dbReference type="NCBIfam" id="TIGR00229">
    <property type="entry name" value="sensory_box"/>
    <property type="match status" value="1"/>
</dbReference>
<dbReference type="GO" id="GO:0004673">
    <property type="term" value="F:protein histidine kinase activity"/>
    <property type="evidence" value="ECO:0007669"/>
    <property type="project" value="UniProtKB-EC"/>
</dbReference>
<evidence type="ECO:0000256" key="2">
    <source>
        <dbReference type="ARBA" id="ARBA00004651"/>
    </source>
</evidence>
<evidence type="ECO:0000256" key="7">
    <source>
        <dbReference type="ARBA" id="ARBA00022741"/>
    </source>
</evidence>
<evidence type="ECO:0000256" key="1">
    <source>
        <dbReference type="ARBA" id="ARBA00000085"/>
    </source>
</evidence>
<dbReference type="PROSITE" id="PS50109">
    <property type="entry name" value="HIS_KIN"/>
    <property type="match status" value="1"/>
</dbReference>
<proteinExistence type="predicted"/>
<dbReference type="Pfam" id="PF05228">
    <property type="entry name" value="CHASE4"/>
    <property type="match status" value="1"/>
</dbReference>
<dbReference type="PANTHER" id="PTHR45528">
    <property type="entry name" value="SENSOR HISTIDINE KINASE CPXA"/>
    <property type="match status" value="1"/>
</dbReference>
<dbReference type="SMART" id="SM00387">
    <property type="entry name" value="HATPase_c"/>
    <property type="match status" value="1"/>
</dbReference>
<evidence type="ECO:0000256" key="4">
    <source>
        <dbReference type="ARBA" id="ARBA00022475"/>
    </source>
</evidence>
<keyword evidence="9" id="KW-0067">ATP-binding</keyword>
<accession>A0A2V2N335</accession>
<dbReference type="Gene3D" id="3.30.565.10">
    <property type="entry name" value="Histidine kinase-like ATPase, C-terminal domain"/>
    <property type="match status" value="1"/>
</dbReference>
<evidence type="ECO:0000313" key="18">
    <source>
        <dbReference type="Proteomes" id="UP000245934"/>
    </source>
</evidence>
<name>A0A2V2N335_9EURY</name>
<dbReference type="GO" id="GO:0000160">
    <property type="term" value="P:phosphorelay signal transduction system"/>
    <property type="evidence" value="ECO:0007669"/>
    <property type="project" value="UniProtKB-KW"/>
</dbReference>
<evidence type="ECO:0000256" key="6">
    <source>
        <dbReference type="ARBA" id="ARBA00022679"/>
    </source>
</evidence>
<evidence type="ECO:0000256" key="3">
    <source>
        <dbReference type="ARBA" id="ARBA00012438"/>
    </source>
</evidence>
<evidence type="ECO:0000256" key="12">
    <source>
        <dbReference type="SAM" id="Coils"/>
    </source>
</evidence>
<dbReference type="InterPro" id="IPR007892">
    <property type="entry name" value="CHASE4"/>
</dbReference>
<dbReference type="InterPro" id="IPR000014">
    <property type="entry name" value="PAS"/>
</dbReference>
<feature type="domain" description="PAS" evidence="15">
    <location>
        <begin position="345"/>
        <end position="418"/>
    </location>
</feature>
<dbReference type="GO" id="GO:0005886">
    <property type="term" value="C:plasma membrane"/>
    <property type="evidence" value="ECO:0007669"/>
    <property type="project" value="UniProtKB-SubCell"/>
</dbReference>
<dbReference type="CDD" id="cd06225">
    <property type="entry name" value="HAMP"/>
    <property type="match status" value="1"/>
</dbReference>
<dbReference type="OrthoDB" id="3369at2157"/>
<keyword evidence="18" id="KW-1185">Reference proteome</keyword>
<dbReference type="InterPro" id="IPR050398">
    <property type="entry name" value="HssS/ArlS-like"/>
</dbReference>
<dbReference type="InterPro" id="IPR003660">
    <property type="entry name" value="HAMP_dom"/>
</dbReference>
<comment type="caution">
    <text evidence="17">The sequence shown here is derived from an EMBL/GenBank/DDBJ whole genome shotgun (WGS) entry which is preliminary data.</text>
</comment>
<evidence type="ECO:0000259" key="14">
    <source>
        <dbReference type="PROSITE" id="PS50109"/>
    </source>
</evidence>
<dbReference type="Gene3D" id="3.30.450.20">
    <property type="entry name" value="PAS domain"/>
    <property type="match status" value="1"/>
</dbReference>
<dbReference type="SMART" id="SM00091">
    <property type="entry name" value="PAS"/>
    <property type="match status" value="1"/>
</dbReference>
<reference evidence="17 18" key="1">
    <citation type="submission" date="2018-05" db="EMBL/GenBank/DDBJ databases">
        <title>Draft genome of Methanospirillum stamsii Pt1.</title>
        <authorList>
            <person name="Dueholm M.S."/>
            <person name="Nielsen P.H."/>
            <person name="Bakmann L.F."/>
            <person name="Otzen D.E."/>
        </authorList>
    </citation>
    <scope>NUCLEOTIDE SEQUENCE [LARGE SCALE GENOMIC DNA]</scope>
    <source>
        <strain evidence="17 18">Pt1</strain>
    </source>
</reference>
<evidence type="ECO:0000313" key="17">
    <source>
        <dbReference type="EMBL" id="PWR72925.1"/>
    </source>
</evidence>
<evidence type="ECO:0000256" key="11">
    <source>
        <dbReference type="ARBA" id="ARBA00023136"/>
    </source>
</evidence>
<dbReference type="SUPFAM" id="SSF55874">
    <property type="entry name" value="ATPase domain of HSP90 chaperone/DNA topoisomerase II/histidine kinase"/>
    <property type="match status" value="1"/>
</dbReference>
<dbReference type="EMBL" id="QGMZ01000024">
    <property type="protein sequence ID" value="PWR72925.1"/>
    <property type="molecule type" value="Genomic_DNA"/>
</dbReference>
<evidence type="ECO:0000256" key="9">
    <source>
        <dbReference type="ARBA" id="ARBA00022840"/>
    </source>
</evidence>
<feature type="domain" description="Histidine kinase" evidence="14">
    <location>
        <begin position="477"/>
        <end position="673"/>
    </location>
</feature>
<dbReference type="InterPro" id="IPR003594">
    <property type="entry name" value="HATPase_dom"/>
</dbReference>
<keyword evidence="10" id="KW-0902">Two-component regulatory system</keyword>
<keyword evidence="13" id="KW-1133">Transmembrane helix</keyword>
<dbReference type="InterPro" id="IPR036890">
    <property type="entry name" value="HATPase_C_sf"/>
</dbReference>
<dbReference type="Pfam" id="PF13426">
    <property type="entry name" value="PAS_9"/>
    <property type="match status" value="1"/>
</dbReference>
<evidence type="ECO:0000256" key="8">
    <source>
        <dbReference type="ARBA" id="ARBA00022777"/>
    </source>
</evidence>
<dbReference type="Pfam" id="PF02518">
    <property type="entry name" value="HATPase_c"/>
    <property type="match status" value="1"/>
</dbReference>
<dbReference type="SMART" id="SM00304">
    <property type="entry name" value="HAMP"/>
    <property type="match status" value="1"/>
</dbReference>
<keyword evidence="4" id="KW-1003">Cell membrane</keyword>
<comment type="catalytic activity">
    <reaction evidence="1">
        <text>ATP + protein L-histidine = ADP + protein N-phospho-L-histidine.</text>
        <dbReference type="EC" id="2.7.13.3"/>
    </reaction>
</comment>
<dbReference type="InterPro" id="IPR005467">
    <property type="entry name" value="His_kinase_dom"/>
</dbReference>
<dbReference type="Pfam" id="PF00672">
    <property type="entry name" value="HAMP"/>
    <property type="match status" value="1"/>
</dbReference>
<keyword evidence="8" id="KW-0418">Kinase</keyword>
<dbReference type="CDD" id="cd00130">
    <property type="entry name" value="PAS"/>
    <property type="match status" value="1"/>
</dbReference>
<evidence type="ECO:0000256" key="13">
    <source>
        <dbReference type="SAM" id="Phobius"/>
    </source>
</evidence>
<feature type="transmembrane region" description="Helical" evidence="13">
    <location>
        <begin position="13"/>
        <end position="32"/>
    </location>
</feature>
<feature type="coiled-coil region" evidence="12">
    <location>
        <begin position="328"/>
        <end position="355"/>
    </location>
</feature>
<gene>
    <name evidence="17" type="ORF">DLD82_11700</name>
</gene>
<dbReference type="Proteomes" id="UP000245934">
    <property type="component" value="Unassembled WGS sequence"/>
</dbReference>
<sequence length="687" mass="78147">MAGQVIMRLYPKMILIIGCMFIAILIILLISFQYNIMNSFSSLEEQQIERELFRAEHMIREDISSLEQIAIDWAEWDLMYDFSLSRDPNFFPDNFASSTFSAQNLQYLIILDSKGDTILAKGIDSNRTLHDVPPEFIQMLPITNQTLTQKQAGLIRWHNTPYMFAQNPVLPMDHNDPPRGSLILMSPIDQECVTAISDNLLQNVTIRMLTPDENLQIFSGSKTRISQNTIQADTILKDVYDEPFLLLRVEEVRDLYESGILTRDYLFFSLLLLAVSFMGVAITLINLIVIAPLGELNKELAKVGETGLLSVRIKTDRNDEIGDLGRSINQMLDHIEKAVEERHATEQRLSRLIALAEEGICLVNPDHQIWFANPKMASMFGMTPYEMNGREIMTLLMGDKTDSKEVDELFLNQPVHREYHTRKKDGTELYVDVLAAPYPLEKEEDGHLCVISDITTFKDNEKALLLSNKKLGLLGSMTRHDIVNQLTTIRGMLGLVHRKTDDEVVLNLVESAEEAAERINKHIEFTKEYQKAGLQAPVWQNLQTCWSLAYAMTKKKGLTFSYQGGAYEVYADQLLQKVFYNLIDNSLKHGKNVFYITIRTDIREKKLVVIYEDDGEGIQDTMKERVFERGVGSGTGWGLFFAREVLSLTDITISEQGTFGIGARFELIIPDGGYRPVQSNPDDEKGL</sequence>
<protein>
    <recommendedName>
        <fullName evidence="3">histidine kinase</fullName>
        <ecNumber evidence="3">2.7.13.3</ecNumber>
    </recommendedName>
</protein>
<dbReference type="RefSeq" id="WP_109941309.1">
    <property type="nucleotide sequence ID" value="NZ_CP176366.1"/>
</dbReference>
<evidence type="ECO:0000256" key="5">
    <source>
        <dbReference type="ARBA" id="ARBA00022553"/>
    </source>
</evidence>
<dbReference type="GeneID" id="97609107"/>
<dbReference type="PROSITE" id="PS50885">
    <property type="entry name" value="HAMP"/>
    <property type="match status" value="1"/>
</dbReference>
<dbReference type="InterPro" id="IPR035965">
    <property type="entry name" value="PAS-like_dom_sf"/>
</dbReference>
<evidence type="ECO:0000259" key="16">
    <source>
        <dbReference type="PROSITE" id="PS50885"/>
    </source>
</evidence>
<dbReference type="SUPFAM" id="SSF55785">
    <property type="entry name" value="PYP-like sensor domain (PAS domain)"/>
    <property type="match status" value="1"/>
</dbReference>
<dbReference type="PROSITE" id="PS50112">
    <property type="entry name" value="PAS"/>
    <property type="match status" value="1"/>
</dbReference>
<organism evidence="17 18">
    <name type="scientific">Methanospirillum stamsii</name>
    <dbReference type="NCBI Taxonomy" id="1277351"/>
    <lineage>
        <taxon>Archaea</taxon>
        <taxon>Methanobacteriati</taxon>
        <taxon>Methanobacteriota</taxon>
        <taxon>Stenosarchaea group</taxon>
        <taxon>Methanomicrobia</taxon>
        <taxon>Methanomicrobiales</taxon>
        <taxon>Methanospirillaceae</taxon>
        <taxon>Methanospirillum</taxon>
    </lineage>
</organism>
<feature type="domain" description="HAMP" evidence="16">
    <location>
        <begin position="287"/>
        <end position="340"/>
    </location>
</feature>
<keyword evidence="13" id="KW-0812">Transmembrane</keyword>
<dbReference type="CDD" id="cd00075">
    <property type="entry name" value="HATPase"/>
    <property type="match status" value="1"/>
</dbReference>
<keyword evidence="5" id="KW-0597">Phosphoprotein</keyword>
<dbReference type="Gene3D" id="6.10.340.10">
    <property type="match status" value="1"/>
</dbReference>
<dbReference type="PANTHER" id="PTHR45528:SF1">
    <property type="entry name" value="SENSOR HISTIDINE KINASE CPXA"/>
    <property type="match status" value="1"/>
</dbReference>
<dbReference type="AlphaFoldDB" id="A0A2V2N335"/>
<keyword evidence="7" id="KW-0547">Nucleotide-binding</keyword>